<dbReference type="NCBIfam" id="TIGR00964">
    <property type="entry name" value="secE_bact"/>
    <property type="match status" value="1"/>
</dbReference>
<evidence type="ECO:0000256" key="3">
    <source>
        <dbReference type="ARBA" id="ARBA00022475"/>
    </source>
</evidence>
<keyword evidence="7 9" id="KW-0811">Translocation</keyword>
<dbReference type="PANTHER" id="PTHR33910:SF1">
    <property type="entry name" value="PROTEIN TRANSLOCASE SUBUNIT SECE"/>
    <property type="match status" value="1"/>
</dbReference>
<sequence>MSEQKNLSSEVVESNWVVGAAIFLVLGALVGYYGLVNQGTVIRLGVLLGGFALAIGLLAITSSGKKFIAYAKDSINETKKVVWPTRKESTQMTLIVFAFVAVMAIFLWSADKIIEWIIFSVFLGWK</sequence>
<dbReference type="GO" id="GO:0043952">
    <property type="term" value="P:protein transport by the Sec complex"/>
    <property type="evidence" value="ECO:0007669"/>
    <property type="project" value="UniProtKB-UniRule"/>
</dbReference>
<proteinExistence type="inferred from homology"/>
<keyword evidence="4 9" id="KW-0812">Transmembrane</keyword>
<comment type="subcellular location">
    <subcellularLocation>
        <location evidence="1">Membrane</location>
    </subcellularLocation>
</comment>
<dbReference type="OrthoDB" id="9806365at2"/>
<evidence type="ECO:0000256" key="5">
    <source>
        <dbReference type="ARBA" id="ARBA00022927"/>
    </source>
</evidence>
<dbReference type="InterPro" id="IPR038379">
    <property type="entry name" value="SecE_sf"/>
</dbReference>
<dbReference type="STRING" id="1938817.SAMN06296008_1197"/>
<feature type="transmembrane region" description="Helical" evidence="9">
    <location>
        <begin position="92"/>
        <end position="110"/>
    </location>
</feature>
<evidence type="ECO:0000256" key="8">
    <source>
        <dbReference type="ARBA" id="ARBA00023136"/>
    </source>
</evidence>
<dbReference type="Pfam" id="PF00584">
    <property type="entry name" value="SecE"/>
    <property type="match status" value="1"/>
</dbReference>
<dbReference type="Proteomes" id="UP000192708">
    <property type="component" value="Unassembled WGS sequence"/>
</dbReference>
<dbReference type="GO" id="GO:0006605">
    <property type="term" value="P:protein targeting"/>
    <property type="evidence" value="ECO:0007669"/>
    <property type="project" value="UniProtKB-UniRule"/>
</dbReference>
<dbReference type="NCBIfam" id="NF004371">
    <property type="entry name" value="PRK05740.1-1"/>
    <property type="match status" value="1"/>
</dbReference>
<dbReference type="InterPro" id="IPR005807">
    <property type="entry name" value="SecE_bac"/>
</dbReference>
<dbReference type="InterPro" id="IPR001901">
    <property type="entry name" value="Translocase_SecE/Sec61-g"/>
</dbReference>
<dbReference type="RefSeq" id="WP_084285775.1">
    <property type="nucleotide sequence ID" value="NZ_FWXJ01000019.1"/>
</dbReference>
<feature type="transmembrane region" description="Helical" evidence="9">
    <location>
        <begin position="41"/>
        <end position="60"/>
    </location>
</feature>
<dbReference type="PANTHER" id="PTHR33910">
    <property type="entry name" value="PROTEIN TRANSLOCASE SUBUNIT SECE"/>
    <property type="match status" value="1"/>
</dbReference>
<keyword evidence="2 9" id="KW-0813">Transport</keyword>
<evidence type="ECO:0000256" key="2">
    <source>
        <dbReference type="ARBA" id="ARBA00022448"/>
    </source>
</evidence>
<dbReference type="Gene3D" id="1.20.5.1030">
    <property type="entry name" value="Preprotein translocase secy subunit"/>
    <property type="match status" value="1"/>
</dbReference>
<evidence type="ECO:0000313" key="11">
    <source>
        <dbReference type="Proteomes" id="UP000192708"/>
    </source>
</evidence>
<keyword evidence="11" id="KW-1185">Reference proteome</keyword>
<evidence type="ECO:0000256" key="1">
    <source>
        <dbReference type="ARBA" id="ARBA00004370"/>
    </source>
</evidence>
<dbReference type="GO" id="GO:0065002">
    <property type="term" value="P:intracellular protein transmembrane transport"/>
    <property type="evidence" value="ECO:0007669"/>
    <property type="project" value="UniProtKB-UniRule"/>
</dbReference>
<protein>
    <recommendedName>
        <fullName evidence="9">Protein translocase subunit SecE</fullName>
    </recommendedName>
</protein>
<keyword evidence="8 9" id="KW-0472">Membrane</keyword>
<dbReference type="PRINTS" id="PR01650">
    <property type="entry name" value="SECETRNLCASE"/>
</dbReference>
<evidence type="ECO:0000313" key="10">
    <source>
        <dbReference type="EMBL" id="SMC80151.1"/>
    </source>
</evidence>
<reference evidence="10 11" key="1">
    <citation type="submission" date="2017-04" db="EMBL/GenBank/DDBJ databases">
        <authorList>
            <person name="Afonso C.L."/>
            <person name="Miller P.J."/>
            <person name="Scott M.A."/>
            <person name="Spackman E."/>
            <person name="Goraichik I."/>
            <person name="Dimitrov K.M."/>
            <person name="Suarez D.L."/>
            <person name="Swayne D.E."/>
        </authorList>
    </citation>
    <scope>NUCLEOTIDE SEQUENCE [LARGE SCALE GENOMIC DNA]</scope>
    <source>
        <strain evidence="10 11">VK13</strain>
    </source>
</reference>
<name>A0A1W2C4Y3_9BURK</name>
<gene>
    <name evidence="9" type="primary">secE</name>
    <name evidence="10" type="ORF">SAMN06296008_1197</name>
</gene>
<comment type="subunit">
    <text evidence="9">Component of the Sec protein translocase complex. Heterotrimer consisting of SecY, SecE and SecG subunits. The heterotrimers can form oligomers, although 1 heterotrimer is thought to be able to translocate proteins. Interacts with the ribosome. Interacts with SecDF, and other proteins may be involved. Interacts with SecA.</text>
</comment>
<evidence type="ECO:0000256" key="6">
    <source>
        <dbReference type="ARBA" id="ARBA00022989"/>
    </source>
</evidence>
<dbReference type="GO" id="GO:0008320">
    <property type="term" value="F:protein transmembrane transporter activity"/>
    <property type="evidence" value="ECO:0007669"/>
    <property type="project" value="UniProtKB-UniRule"/>
</dbReference>
<dbReference type="GO" id="GO:0005886">
    <property type="term" value="C:plasma membrane"/>
    <property type="evidence" value="ECO:0007669"/>
    <property type="project" value="UniProtKB-UniRule"/>
</dbReference>
<evidence type="ECO:0000256" key="4">
    <source>
        <dbReference type="ARBA" id="ARBA00022692"/>
    </source>
</evidence>
<keyword evidence="3 9" id="KW-1003">Cell membrane</keyword>
<dbReference type="HAMAP" id="MF_00422">
    <property type="entry name" value="SecE"/>
    <property type="match status" value="1"/>
</dbReference>
<comment type="caution">
    <text evidence="9">Lacks conserved residue(s) required for the propagation of feature annotation.</text>
</comment>
<comment type="function">
    <text evidence="9">Essential subunit of the Sec protein translocation channel SecYEG. Clamps together the 2 halves of SecY. May contact the channel plug during translocation.</text>
</comment>
<dbReference type="AlphaFoldDB" id="A0A1W2C4Y3"/>
<feature type="transmembrane region" description="Helical" evidence="9">
    <location>
        <begin position="12"/>
        <end position="35"/>
    </location>
</feature>
<accession>A0A1W2C4Y3</accession>
<dbReference type="EMBL" id="FWXJ01000019">
    <property type="protein sequence ID" value="SMC80151.1"/>
    <property type="molecule type" value="Genomic_DNA"/>
</dbReference>
<comment type="similarity">
    <text evidence="9">Belongs to the SecE/SEC61-gamma family.</text>
</comment>
<dbReference type="GO" id="GO:0009306">
    <property type="term" value="P:protein secretion"/>
    <property type="evidence" value="ECO:0007669"/>
    <property type="project" value="UniProtKB-UniRule"/>
</dbReference>
<evidence type="ECO:0000256" key="9">
    <source>
        <dbReference type="HAMAP-Rule" id="MF_00422"/>
    </source>
</evidence>
<evidence type="ECO:0000256" key="7">
    <source>
        <dbReference type="ARBA" id="ARBA00023010"/>
    </source>
</evidence>
<keyword evidence="6 9" id="KW-1133">Transmembrane helix</keyword>
<organism evidence="10 11">
    <name type="scientific">Polynucleobacter kasalickyi</name>
    <dbReference type="NCBI Taxonomy" id="1938817"/>
    <lineage>
        <taxon>Bacteria</taxon>
        <taxon>Pseudomonadati</taxon>
        <taxon>Pseudomonadota</taxon>
        <taxon>Betaproteobacteria</taxon>
        <taxon>Burkholderiales</taxon>
        <taxon>Burkholderiaceae</taxon>
        <taxon>Polynucleobacter</taxon>
    </lineage>
</organism>
<keyword evidence="5 9" id="KW-0653">Protein transport</keyword>